<dbReference type="PROSITE" id="PS00901">
    <property type="entry name" value="CYS_SYNTHASE"/>
    <property type="match status" value="1"/>
</dbReference>
<protein>
    <submittedName>
        <fullName evidence="3">Beta-cyanoalanine synthase-like protein</fullName>
    </submittedName>
</protein>
<accession>A0A443S330</accession>
<dbReference type="PANTHER" id="PTHR10314">
    <property type="entry name" value="CYSTATHIONINE BETA-SYNTHASE"/>
    <property type="match status" value="1"/>
</dbReference>
<name>A0A443S330_9ACAR</name>
<dbReference type="Gene3D" id="3.40.50.1100">
    <property type="match status" value="2"/>
</dbReference>
<dbReference type="InterPro" id="IPR036052">
    <property type="entry name" value="TrpB-like_PALP_sf"/>
</dbReference>
<gene>
    <name evidence="3" type="ORF">B4U80_05857</name>
</gene>
<dbReference type="Proteomes" id="UP000288716">
    <property type="component" value="Unassembled WGS sequence"/>
</dbReference>
<dbReference type="VEuPathDB" id="VectorBase:LDEU010159"/>
<dbReference type="InterPro" id="IPR050214">
    <property type="entry name" value="Cys_Synth/Cystath_Beta-Synth"/>
</dbReference>
<evidence type="ECO:0000256" key="1">
    <source>
        <dbReference type="ARBA" id="ARBA00001933"/>
    </source>
</evidence>
<evidence type="ECO:0000259" key="2">
    <source>
        <dbReference type="Pfam" id="PF00291"/>
    </source>
</evidence>
<comment type="caution">
    <text evidence="3">The sequence shown here is derived from an EMBL/GenBank/DDBJ whole genome shotgun (WGS) entry which is preliminary data.</text>
</comment>
<reference evidence="3 4" key="1">
    <citation type="journal article" date="2018" name="Gigascience">
        <title>Genomes of trombidid mites reveal novel predicted allergens and laterally-transferred genes associated with secondary metabolism.</title>
        <authorList>
            <person name="Dong X."/>
            <person name="Chaisiri K."/>
            <person name="Xia D."/>
            <person name="Armstrong S.D."/>
            <person name="Fang Y."/>
            <person name="Donnelly M.J."/>
            <person name="Kadowaki T."/>
            <person name="McGarry J.W."/>
            <person name="Darby A.C."/>
            <person name="Makepeace B.L."/>
        </authorList>
    </citation>
    <scope>NUCLEOTIDE SEQUENCE [LARGE SCALE GENOMIC DNA]</scope>
    <source>
        <strain evidence="3">UoL-UT</strain>
    </source>
</reference>
<dbReference type="AlphaFoldDB" id="A0A443S330"/>
<proteinExistence type="predicted"/>
<dbReference type="InterPro" id="IPR001926">
    <property type="entry name" value="TrpB-like_PALP"/>
</dbReference>
<comment type="cofactor">
    <cofactor evidence="1">
        <name>pyridoxal 5'-phosphate</name>
        <dbReference type="ChEBI" id="CHEBI:597326"/>
    </cofactor>
</comment>
<evidence type="ECO:0000313" key="4">
    <source>
        <dbReference type="Proteomes" id="UP000288716"/>
    </source>
</evidence>
<dbReference type="STRING" id="299467.A0A443S330"/>
<dbReference type="EMBL" id="NCKV01010466">
    <property type="protein sequence ID" value="RWS21881.1"/>
    <property type="molecule type" value="Genomic_DNA"/>
</dbReference>
<evidence type="ECO:0000313" key="3">
    <source>
        <dbReference type="EMBL" id="RWS21881.1"/>
    </source>
</evidence>
<keyword evidence="4" id="KW-1185">Reference proteome</keyword>
<dbReference type="GO" id="GO:0006535">
    <property type="term" value="P:cysteine biosynthetic process from serine"/>
    <property type="evidence" value="ECO:0007669"/>
    <property type="project" value="InterPro"/>
</dbReference>
<dbReference type="OrthoDB" id="10259545at2759"/>
<dbReference type="InterPro" id="IPR001216">
    <property type="entry name" value="P-phosphate_BS"/>
</dbReference>
<dbReference type="SUPFAM" id="SSF53686">
    <property type="entry name" value="Tryptophan synthase beta subunit-like PLP-dependent enzymes"/>
    <property type="match status" value="1"/>
</dbReference>
<feature type="non-terminal residue" evidence="3">
    <location>
        <position position="98"/>
    </location>
</feature>
<dbReference type="Pfam" id="PF00291">
    <property type="entry name" value="PALP"/>
    <property type="match status" value="1"/>
</dbReference>
<feature type="domain" description="Tryptophan synthase beta chain-like PALP" evidence="2">
    <location>
        <begin position="12"/>
        <end position="98"/>
    </location>
</feature>
<sequence>MCEPQITSSALDLVGNTPLLALDRIWPGPGRLLAKCEFLSPTLSVKDRSALSMIQKARESGKLKPGDPVVEVTSGNQGGGLAFVCAIMGHPLTVTMSK</sequence>
<organism evidence="3 4">
    <name type="scientific">Leptotrombidium deliense</name>
    <dbReference type="NCBI Taxonomy" id="299467"/>
    <lineage>
        <taxon>Eukaryota</taxon>
        <taxon>Metazoa</taxon>
        <taxon>Ecdysozoa</taxon>
        <taxon>Arthropoda</taxon>
        <taxon>Chelicerata</taxon>
        <taxon>Arachnida</taxon>
        <taxon>Acari</taxon>
        <taxon>Acariformes</taxon>
        <taxon>Trombidiformes</taxon>
        <taxon>Prostigmata</taxon>
        <taxon>Anystina</taxon>
        <taxon>Parasitengona</taxon>
        <taxon>Trombiculoidea</taxon>
        <taxon>Trombiculidae</taxon>
        <taxon>Leptotrombidium</taxon>
    </lineage>
</organism>